<evidence type="ECO:0000259" key="3">
    <source>
        <dbReference type="PROSITE" id="PS51203"/>
    </source>
</evidence>
<dbReference type="PANTHER" id="PTHR11102">
    <property type="entry name" value="SEL-1-LIKE PROTEIN"/>
    <property type="match status" value="1"/>
</dbReference>
<dbReference type="Proteomes" id="UP001150062">
    <property type="component" value="Unassembled WGS sequence"/>
</dbReference>
<dbReference type="InterPro" id="IPR011990">
    <property type="entry name" value="TPR-like_helical_dom_sf"/>
</dbReference>
<evidence type="ECO:0000256" key="1">
    <source>
        <dbReference type="ARBA" id="ARBA00038101"/>
    </source>
</evidence>
<organism evidence="4 5">
    <name type="scientific">Anaeramoeba flamelloides</name>
    <dbReference type="NCBI Taxonomy" id="1746091"/>
    <lineage>
        <taxon>Eukaryota</taxon>
        <taxon>Metamonada</taxon>
        <taxon>Anaeramoebidae</taxon>
        <taxon>Anaeramoeba</taxon>
    </lineage>
</organism>
<dbReference type="PANTHER" id="PTHR11102:SF147">
    <property type="entry name" value="SEL1L ADAPTOR SUBUNIT OF ERAD E3 UBIQUITIN LIGASE"/>
    <property type="match status" value="1"/>
</dbReference>
<evidence type="ECO:0000313" key="4">
    <source>
        <dbReference type="EMBL" id="KAJ6228369.1"/>
    </source>
</evidence>
<evidence type="ECO:0000256" key="2">
    <source>
        <dbReference type="SAM" id="Phobius"/>
    </source>
</evidence>
<dbReference type="EMBL" id="JAOAOG010000328">
    <property type="protein sequence ID" value="KAJ6228369.1"/>
    <property type="molecule type" value="Genomic_DNA"/>
</dbReference>
<dbReference type="SUPFAM" id="SSF81901">
    <property type="entry name" value="HCP-like"/>
    <property type="match status" value="1"/>
</dbReference>
<dbReference type="InterPro" id="IPR050767">
    <property type="entry name" value="Sel1_AlgK"/>
</dbReference>
<dbReference type="Pfam" id="PF08238">
    <property type="entry name" value="Sel1"/>
    <property type="match status" value="5"/>
</dbReference>
<gene>
    <name evidence="4" type="ORF">M0813_08909</name>
</gene>
<protein>
    <submittedName>
        <fullName evidence="4">Sel1-repeat-containing protein ybeq</fullName>
    </submittedName>
</protein>
<feature type="transmembrane region" description="Helical" evidence="2">
    <location>
        <begin position="316"/>
        <end position="334"/>
    </location>
</feature>
<comment type="similarity">
    <text evidence="1">Belongs to the sel-1 family.</text>
</comment>
<name>A0ABQ8X777_9EUKA</name>
<feature type="domain" description="CS" evidence="3">
    <location>
        <begin position="2"/>
        <end position="91"/>
    </location>
</feature>
<dbReference type="Pfam" id="PF04969">
    <property type="entry name" value="CS"/>
    <property type="match status" value="1"/>
</dbReference>
<keyword evidence="2" id="KW-0472">Membrane</keyword>
<keyword evidence="5" id="KW-1185">Reference proteome</keyword>
<reference evidence="4" key="1">
    <citation type="submission" date="2022-08" db="EMBL/GenBank/DDBJ databases">
        <title>Novel sulfate-reducing endosymbionts in the free-living metamonad Anaeramoeba.</title>
        <authorList>
            <person name="Jerlstrom-Hultqvist J."/>
            <person name="Cepicka I."/>
            <person name="Gallot-Lavallee L."/>
            <person name="Salas-Leiva D."/>
            <person name="Curtis B.A."/>
            <person name="Zahonova K."/>
            <person name="Pipaliya S."/>
            <person name="Dacks J."/>
            <person name="Roger A.J."/>
        </authorList>
    </citation>
    <scope>NUCLEOTIDE SEQUENCE</scope>
    <source>
        <strain evidence="4">Schooner1</strain>
    </source>
</reference>
<keyword evidence="2" id="KW-1133">Transmembrane helix</keyword>
<dbReference type="InterPro" id="IPR006597">
    <property type="entry name" value="Sel1-like"/>
</dbReference>
<dbReference type="Gene3D" id="2.60.40.790">
    <property type="match status" value="1"/>
</dbReference>
<keyword evidence="2" id="KW-0812">Transmembrane</keyword>
<dbReference type="InterPro" id="IPR007052">
    <property type="entry name" value="CS_dom"/>
</dbReference>
<dbReference type="CDD" id="cd06463">
    <property type="entry name" value="p23_like"/>
    <property type="match status" value="1"/>
</dbReference>
<dbReference type="InterPro" id="IPR008978">
    <property type="entry name" value="HSP20-like_chaperone"/>
</dbReference>
<dbReference type="SMART" id="SM00671">
    <property type="entry name" value="SEL1"/>
    <property type="match status" value="5"/>
</dbReference>
<dbReference type="PROSITE" id="PS51203">
    <property type="entry name" value="CS"/>
    <property type="match status" value="1"/>
</dbReference>
<evidence type="ECO:0000313" key="5">
    <source>
        <dbReference type="Proteomes" id="UP001150062"/>
    </source>
</evidence>
<proteinExistence type="inferred from homology"/>
<dbReference type="Gene3D" id="1.25.40.10">
    <property type="entry name" value="Tetratricopeptide repeat domain"/>
    <property type="match status" value="1"/>
</dbReference>
<dbReference type="SUPFAM" id="SSF49764">
    <property type="entry name" value="HSP20-like chaperones"/>
    <property type="match status" value="1"/>
</dbReference>
<comment type="caution">
    <text evidence="4">The sequence shown here is derived from an EMBL/GenBank/DDBJ whole genome shotgun (WGS) entry which is preliminary data.</text>
</comment>
<sequence length="345" mass="39420">MNSVPAVYTTKDQEKYFIVTTSLGNEVSKSDLTVELTETSVNVSDQKENLIFVGNFFSRINPTKSSWDLNNKGQFSMILEKKEHISWDIGILHDLNGKIDAHSAFLLSLYNERKGDFRQAFKFLRTSAQKNHLTSLFKLGALYQSGNKNYKIEQDLEQTIEFYKRGAHLGDGFAAYCLGCIYHIENDIEVNNKKAITYFEMASEKKFSKANIYLGRIYLTGAGDVKKNVKKAYNYFKLAAEQEEISAMIQIGIMLIEGEGIKRDFELANQYFQKVQKKDSSVTIPIEYLQILHKGQKEYESELTSNQPDNGKLRNGLIFGSIILVAVGIGTYLWKRKEKKNDQKN</sequence>
<accession>A0ABQ8X777</accession>